<dbReference type="GO" id="GO:0008982">
    <property type="term" value="F:protein-N(PI)-phosphohistidine-sugar phosphotransferase activity"/>
    <property type="evidence" value="ECO:0007669"/>
    <property type="project" value="InterPro"/>
</dbReference>
<keyword evidence="1" id="KW-0808">Transferase</keyword>
<dbReference type="CDD" id="cd05563">
    <property type="entry name" value="PTS_IIB_ascorbate"/>
    <property type="match status" value="1"/>
</dbReference>
<gene>
    <name evidence="3" type="ORF">HNR23_002800</name>
</gene>
<organism evidence="3 4">
    <name type="scientific">Nocardiopsis mwathae</name>
    <dbReference type="NCBI Taxonomy" id="1472723"/>
    <lineage>
        <taxon>Bacteria</taxon>
        <taxon>Bacillati</taxon>
        <taxon>Actinomycetota</taxon>
        <taxon>Actinomycetes</taxon>
        <taxon>Streptosporangiales</taxon>
        <taxon>Nocardiopsidaceae</taxon>
        <taxon>Nocardiopsis</taxon>
    </lineage>
</organism>
<evidence type="ECO:0000313" key="4">
    <source>
        <dbReference type="Proteomes" id="UP000546642"/>
    </source>
</evidence>
<accession>A0A7W9YIT4</accession>
<dbReference type="InterPro" id="IPR003501">
    <property type="entry name" value="PTS_EIIB_2/3"/>
</dbReference>
<reference evidence="3 4" key="1">
    <citation type="submission" date="2020-08" db="EMBL/GenBank/DDBJ databases">
        <title>Sequencing the genomes of 1000 actinobacteria strains.</title>
        <authorList>
            <person name="Klenk H.-P."/>
        </authorList>
    </citation>
    <scope>NUCLEOTIDE SEQUENCE [LARGE SCALE GENOMIC DNA]</scope>
    <source>
        <strain evidence="3 4">DSM 46659</strain>
    </source>
</reference>
<dbReference type="AlphaFoldDB" id="A0A7W9YIT4"/>
<sequence length="98" mass="10229">MDRTLDVITVCGVGMGSSLMLKITAEDALRALGLPARVEATDVSTARGMRADIVIGQELHTAELGDLAPIVVTVSDFLDAEGLAAALRDRLTAHGLLD</sequence>
<evidence type="ECO:0000313" key="3">
    <source>
        <dbReference type="EMBL" id="MBB6172740.1"/>
    </source>
</evidence>
<dbReference type="EMBL" id="JACHDS010000001">
    <property type="protein sequence ID" value="MBB6172740.1"/>
    <property type="molecule type" value="Genomic_DNA"/>
</dbReference>
<evidence type="ECO:0000259" key="2">
    <source>
        <dbReference type="Pfam" id="PF02302"/>
    </source>
</evidence>
<comment type="caution">
    <text evidence="3">The sequence shown here is derived from an EMBL/GenBank/DDBJ whole genome shotgun (WGS) entry which is preliminary data.</text>
</comment>
<dbReference type="RefSeq" id="WP_184075993.1">
    <property type="nucleotide sequence ID" value="NZ_JACHDS010000001.1"/>
</dbReference>
<feature type="domain" description="Phosphotransferase system EIIB component type 2/3" evidence="2">
    <location>
        <begin position="7"/>
        <end position="87"/>
    </location>
</feature>
<dbReference type="InterPro" id="IPR036095">
    <property type="entry name" value="PTS_EIIB-like_sf"/>
</dbReference>
<dbReference type="SUPFAM" id="SSF52794">
    <property type="entry name" value="PTS system IIB component-like"/>
    <property type="match status" value="1"/>
</dbReference>
<keyword evidence="4" id="KW-1185">Reference proteome</keyword>
<dbReference type="Proteomes" id="UP000546642">
    <property type="component" value="Unassembled WGS sequence"/>
</dbReference>
<proteinExistence type="predicted"/>
<protein>
    <submittedName>
        <fullName evidence="3">PTS system ascorbate-specific IIB component</fullName>
    </submittedName>
</protein>
<dbReference type="Gene3D" id="3.40.50.2300">
    <property type="match status" value="1"/>
</dbReference>
<dbReference type="Pfam" id="PF02302">
    <property type="entry name" value="PTS_IIB"/>
    <property type="match status" value="1"/>
</dbReference>
<name>A0A7W9YIT4_9ACTN</name>
<evidence type="ECO:0000256" key="1">
    <source>
        <dbReference type="ARBA" id="ARBA00022679"/>
    </source>
</evidence>
<dbReference type="GO" id="GO:0009401">
    <property type="term" value="P:phosphoenolpyruvate-dependent sugar phosphotransferase system"/>
    <property type="evidence" value="ECO:0007669"/>
    <property type="project" value="InterPro"/>
</dbReference>